<evidence type="ECO:0000256" key="1">
    <source>
        <dbReference type="SAM" id="Phobius"/>
    </source>
</evidence>
<evidence type="ECO:0008006" key="4">
    <source>
        <dbReference type="Google" id="ProtNLM"/>
    </source>
</evidence>
<feature type="transmembrane region" description="Helical" evidence="1">
    <location>
        <begin position="177"/>
        <end position="198"/>
    </location>
</feature>
<dbReference type="AlphaFoldDB" id="A0A318EEL6"/>
<name>A0A318EEL6_9GAMM</name>
<feature type="transmembrane region" description="Helical" evidence="1">
    <location>
        <begin position="62"/>
        <end position="85"/>
    </location>
</feature>
<sequence>MERHTDMRSLDGERALFWSLPALILSWVLVFLFFPGFFPPLPPTMSADEVAAFYRDPANQPLIRYSLIVFNWFGIGVIVLLTLLVMQIRRMAHRTPILAYCYLGCATAGPVLFFVADLFWLLAAFRPERDPQLTLLFHDLAWITFTSPVCFLIGQCVFLALAIFLDRQPQPVFPRWVAHFNLAVAVAIAPAAFSVTTLEGPLAWDGALSFWLRNAAIGLWLVVMTLVLGRNVLRERSAMEAAA</sequence>
<evidence type="ECO:0000313" key="2">
    <source>
        <dbReference type="EMBL" id="PXV71253.1"/>
    </source>
</evidence>
<reference evidence="2 3" key="1">
    <citation type="submission" date="2018-04" db="EMBL/GenBank/DDBJ databases">
        <title>Genomic Encyclopedia of Type Strains, Phase IV (KMG-IV): sequencing the most valuable type-strain genomes for metagenomic binning, comparative biology and taxonomic classification.</title>
        <authorList>
            <person name="Goeker M."/>
        </authorList>
    </citation>
    <scope>NUCLEOTIDE SEQUENCE [LARGE SCALE GENOMIC DNA]</scope>
    <source>
        <strain evidence="2 3">DSM 104150</strain>
    </source>
</reference>
<dbReference type="EMBL" id="QICN01000001">
    <property type="protein sequence ID" value="PXV71253.1"/>
    <property type="molecule type" value="Genomic_DNA"/>
</dbReference>
<keyword evidence="3" id="KW-1185">Reference proteome</keyword>
<accession>A0A318EEL6</accession>
<protein>
    <recommendedName>
        <fullName evidence="4">DUF998 domain-containing protein</fullName>
    </recommendedName>
</protein>
<evidence type="ECO:0000313" key="3">
    <source>
        <dbReference type="Proteomes" id="UP000248330"/>
    </source>
</evidence>
<keyword evidence="1" id="KW-0472">Membrane</keyword>
<feature type="transmembrane region" description="Helical" evidence="1">
    <location>
        <begin position="97"/>
        <end position="122"/>
    </location>
</feature>
<dbReference type="RefSeq" id="WP_211307143.1">
    <property type="nucleotide sequence ID" value="NZ_CAKZQT010000007.1"/>
</dbReference>
<keyword evidence="1" id="KW-0812">Transmembrane</keyword>
<proteinExistence type="predicted"/>
<feature type="transmembrane region" description="Helical" evidence="1">
    <location>
        <begin position="15"/>
        <end position="38"/>
    </location>
</feature>
<feature type="transmembrane region" description="Helical" evidence="1">
    <location>
        <begin position="210"/>
        <end position="229"/>
    </location>
</feature>
<organism evidence="2 3">
    <name type="scientific">Sinimarinibacterium flocculans</name>
    <dbReference type="NCBI Taxonomy" id="985250"/>
    <lineage>
        <taxon>Bacteria</taxon>
        <taxon>Pseudomonadati</taxon>
        <taxon>Pseudomonadota</taxon>
        <taxon>Gammaproteobacteria</taxon>
        <taxon>Nevskiales</taxon>
        <taxon>Nevskiaceae</taxon>
        <taxon>Sinimarinibacterium</taxon>
    </lineage>
</organism>
<keyword evidence="1" id="KW-1133">Transmembrane helix</keyword>
<comment type="caution">
    <text evidence="2">The sequence shown here is derived from an EMBL/GenBank/DDBJ whole genome shotgun (WGS) entry which is preliminary data.</text>
</comment>
<dbReference type="Proteomes" id="UP000248330">
    <property type="component" value="Unassembled WGS sequence"/>
</dbReference>
<feature type="transmembrane region" description="Helical" evidence="1">
    <location>
        <begin position="142"/>
        <end position="165"/>
    </location>
</feature>
<gene>
    <name evidence="2" type="ORF">C8D93_101298</name>
</gene>